<accession>A0A563EIQ1</accession>
<dbReference type="InterPro" id="IPR009081">
    <property type="entry name" value="PP-bd_ACP"/>
</dbReference>
<dbReference type="PANTHER" id="PTHR43775">
    <property type="entry name" value="FATTY ACID SYNTHASE"/>
    <property type="match status" value="1"/>
</dbReference>
<evidence type="ECO:0000259" key="4">
    <source>
        <dbReference type="PROSITE" id="PS50075"/>
    </source>
</evidence>
<dbReference type="InterPro" id="IPR050091">
    <property type="entry name" value="PKS_NRPS_Biosynth_Enz"/>
</dbReference>
<name>A0A563EIQ1_9PSEU</name>
<dbReference type="PROSITE" id="PS50075">
    <property type="entry name" value="CARRIER"/>
    <property type="match status" value="1"/>
</dbReference>
<dbReference type="Pfam" id="PF00550">
    <property type="entry name" value="PP-binding"/>
    <property type="match status" value="1"/>
</dbReference>
<dbReference type="SUPFAM" id="SSF51735">
    <property type="entry name" value="NAD(P)-binding Rossmann-fold domains"/>
    <property type="match status" value="1"/>
</dbReference>
<dbReference type="InterPro" id="IPR006162">
    <property type="entry name" value="Ppantetheine_attach_site"/>
</dbReference>
<evidence type="ECO:0000256" key="2">
    <source>
        <dbReference type="ARBA" id="ARBA00022553"/>
    </source>
</evidence>
<evidence type="ECO:0000256" key="1">
    <source>
        <dbReference type="ARBA" id="ARBA00022450"/>
    </source>
</evidence>
<dbReference type="SMART" id="SM00823">
    <property type="entry name" value="PKS_PP"/>
    <property type="match status" value="1"/>
</dbReference>
<sequence length="267" mass="28491">MDALALHRRSRGLPATSVAWGHWAGGGIGEGVIEERLQRLGVTPLRPEVATAALRRVLDHDEVFVAVADLDWACVAEAGSARPNPLLREIPEFGVSEVPGDDALRVRLAKAKGAERDGILLDLVRGHAAAVLGHRSISAVGARTPFHDIGFDSVMSVDLRNRLEAATGCKLPASVLFDHPTPAGVVDRLRDELVLDDRPTPASVLAGLNQLSDELAALSAGGEDHDTIALVLRNLLAQWTAAEDVEEIESASADDLLDLIQREFGKN</sequence>
<dbReference type="InterPro" id="IPR036736">
    <property type="entry name" value="ACP-like_sf"/>
</dbReference>
<keyword evidence="3" id="KW-0677">Repeat</keyword>
<dbReference type="PANTHER" id="PTHR43775:SF37">
    <property type="entry name" value="SI:DKEY-61P9.11"/>
    <property type="match status" value="1"/>
</dbReference>
<dbReference type="EMBL" id="VOBR01000031">
    <property type="protein sequence ID" value="TWP46693.1"/>
    <property type="molecule type" value="Genomic_DNA"/>
</dbReference>
<dbReference type="AlphaFoldDB" id="A0A563EIQ1"/>
<dbReference type="GO" id="GO:0004312">
    <property type="term" value="F:fatty acid synthase activity"/>
    <property type="evidence" value="ECO:0007669"/>
    <property type="project" value="TreeGrafter"/>
</dbReference>
<dbReference type="InterPro" id="IPR020806">
    <property type="entry name" value="PKS_PP-bd"/>
</dbReference>
<comment type="caution">
    <text evidence="5">The sequence shown here is derived from an EMBL/GenBank/DDBJ whole genome shotgun (WGS) entry which is preliminary data.</text>
</comment>
<gene>
    <name evidence="5" type="ORF">FKR81_35225</name>
</gene>
<reference evidence="5 6" key="1">
    <citation type="submission" date="2019-07" db="EMBL/GenBank/DDBJ databases">
        <title>Lentzea xizangensis sp. nov., isolated from Qinghai-Tibetan Plateau Soils.</title>
        <authorList>
            <person name="Huang J."/>
        </authorList>
    </citation>
    <scope>NUCLEOTIDE SEQUENCE [LARGE SCALE GENOMIC DNA]</scope>
    <source>
        <strain evidence="5 6">FXJ1.1311</strain>
    </source>
</reference>
<dbReference type="Proteomes" id="UP000316639">
    <property type="component" value="Unassembled WGS sequence"/>
</dbReference>
<feature type="domain" description="Carrier" evidence="4">
    <location>
        <begin position="118"/>
        <end position="193"/>
    </location>
</feature>
<keyword evidence="2" id="KW-0597">Phosphoprotein</keyword>
<dbReference type="GO" id="GO:0031177">
    <property type="term" value="F:phosphopantetheine binding"/>
    <property type="evidence" value="ECO:0007669"/>
    <property type="project" value="InterPro"/>
</dbReference>
<dbReference type="Gene3D" id="3.40.50.720">
    <property type="entry name" value="NAD(P)-binding Rossmann-like Domain"/>
    <property type="match status" value="1"/>
</dbReference>
<dbReference type="OrthoDB" id="9778690at2"/>
<evidence type="ECO:0000256" key="3">
    <source>
        <dbReference type="ARBA" id="ARBA00022737"/>
    </source>
</evidence>
<evidence type="ECO:0000313" key="5">
    <source>
        <dbReference type="EMBL" id="TWP46693.1"/>
    </source>
</evidence>
<evidence type="ECO:0000313" key="6">
    <source>
        <dbReference type="Proteomes" id="UP000316639"/>
    </source>
</evidence>
<dbReference type="FunFam" id="1.10.1200.10:FF:000007">
    <property type="entry name" value="Probable polyketide synthase pks17"/>
    <property type="match status" value="1"/>
</dbReference>
<dbReference type="Gene3D" id="1.10.1200.10">
    <property type="entry name" value="ACP-like"/>
    <property type="match status" value="1"/>
</dbReference>
<keyword evidence="6" id="KW-1185">Reference proteome</keyword>
<dbReference type="GO" id="GO:0006633">
    <property type="term" value="P:fatty acid biosynthetic process"/>
    <property type="evidence" value="ECO:0007669"/>
    <property type="project" value="TreeGrafter"/>
</dbReference>
<protein>
    <recommendedName>
        <fullName evidence="4">Carrier domain-containing protein</fullName>
    </recommendedName>
</protein>
<dbReference type="SUPFAM" id="SSF47336">
    <property type="entry name" value="ACP-like"/>
    <property type="match status" value="1"/>
</dbReference>
<dbReference type="PROSITE" id="PS00012">
    <property type="entry name" value="PHOSPHOPANTETHEINE"/>
    <property type="match status" value="1"/>
</dbReference>
<dbReference type="InterPro" id="IPR036291">
    <property type="entry name" value="NAD(P)-bd_dom_sf"/>
</dbReference>
<organism evidence="5 6">
    <name type="scientific">Lentzea tibetensis</name>
    <dbReference type="NCBI Taxonomy" id="2591470"/>
    <lineage>
        <taxon>Bacteria</taxon>
        <taxon>Bacillati</taxon>
        <taxon>Actinomycetota</taxon>
        <taxon>Actinomycetes</taxon>
        <taxon>Pseudonocardiales</taxon>
        <taxon>Pseudonocardiaceae</taxon>
        <taxon>Lentzea</taxon>
    </lineage>
</organism>
<keyword evidence="1" id="KW-0596">Phosphopantetheine</keyword>
<proteinExistence type="predicted"/>